<dbReference type="HOGENOM" id="CLU_011656_0_0_2"/>
<sequence>MVPERRTAILVLLVGLCLMAAPGAGRAIGNGDTVFDYEADLDLSGIAEDGDQLAMYFDDDPTKGMIFSIPVANAANLDLTQIDMQGNYGTYYLMRDTAKKIYIRNPEIYFGVCLENDLSASIAGKTVTKNTPIAFRFDATEVGTFLISADVATVNVRIVTPGGGIIHEIPDAAGLVQNFTGLPLNAPRTYYRNIDISQLEEGTYTTNAVWATPTGFADYATDSNVVIFSVATKEISIVSNKENVVRNYPFVVTITGDFKTDYYLYIKNASLAAANQYPTIKPGQPSVTITNVAFALASDPAADTLANNERAIVGGAYVPGTAAFFTTSSNGGTRSIEFTTATDDGQIFTIKVLDPRDTTRCDEVTVTVERGAVTLTAEGSGVYYVGDEIRLSVTNTDTRAVYLFLTSPEIAIATGIALDNVSAHAADGHYTVCLLEGGDSYLYRWDTSVLAPLLDEGTCRVYAVSAATDDTGAPVDADHLEGVVYCTADIILKKPFISASVNDVSISQGGTLSISGQATGNPPAVQMWIFGEGCRVMGEQGSNLSYYQDGQWSYSLQSEDTINFSGDYYVIAQHPMGDGEFGVRPLHPENLTDSWIIEADGTVTDLATLSPIDAAQAVTDAVFSPSCDDTAAMVSFHVEESRYIRFDVNFLNENENERIDDGTITFMGHSNYPVGTPLTWTVTPYNGTAVCTSGSTIIESLSYYPWQFSLDLKTLEGGDYAVTLSSQDGAVQDRLNFTLYGGSEPIYPESADYGVECAFVYPSVAEPFQTDISSKLFTVLATMNPADKNGTPFSSGDALQIGNLQYERVIFHDPIRYTIAVNGNDVMSRSDYGIITINGWDLAYPAGVDVDVYLMAQCHAINPTSDPSVPEVDGLKTVTIQSITQLAGGSTPIPGSAFMINLTSPGDGGGGGGGSVVGPPAYNSTAFLLSSGWNFVSTPKTLAAGSDTAAIFAGVDTAGHSILRYDTLTGAWAALKPTDPVRPLEGYWIYAATATEIPLTYATASPQAPATRTLTTGWNAIGFSDTEPATARDTLVSLGSAWSVLMGFDGESQTYETSIIRGGSGDHSDSGWMLPAKGYWLYMTGNGTLAAIGA</sequence>
<dbReference type="STRING" id="28892.Metli_2019"/>
<name>J0S245_9EURY</name>
<dbReference type="RefSeq" id="WP_004040051.1">
    <property type="nucleotide sequence ID" value="NZ_CM001555.1"/>
</dbReference>
<protein>
    <recommendedName>
        <fullName evidence="1">PKD domain-containing protein</fullName>
    </recommendedName>
</protein>
<evidence type="ECO:0000259" key="1">
    <source>
        <dbReference type="PROSITE" id="PS50093"/>
    </source>
</evidence>
<feature type="domain" description="PKD" evidence="1">
    <location>
        <begin position="495"/>
        <end position="563"/>
    </location>
</feature>
<dbReference type="InterPro" id="IPR000601">
    <property type="entry name" value="PKD_dom"/>
</dbReference>
<dbReference type="SUPFAM" id="SSF48726">
    <property type="entry name" value="Immunoglobulin"/>
    <property type="match status" value="1"/>
</dbReference>
<dbReference type="Proteomes" id="UP000005095">
    <property type="component" value="Chromosome"/>
</dbReference>
<dbReference type="Pfam" id="PF12863">
    <property type="entry name" value="DUF3821"/>
    <property type="match status" value="1"/>
</dbReference>
<dbReference type="InterPro" id="IPR036179">
    <property type="entry name" value="Ig-like_dom_sf"/>
</dbReference>
<dbReference type="PATRIC" id="fig|28892.9.peg.2187"/>
<accession>J0S245</accession>
<keyword evidence="3" id="KW-1185">Reference proteome</keyword>
<organism evidence="2 3">
    <name type="scientific">Methanofollis liminatans DSM 4140</name>
    <dbReference type="NCBI Taxonomy" id="28892"/>
    <lineage>
        <taxon>Archaea</taxon>
        <taxon>Methanobacteriati</taxon>
        <taxon>Methanobacteriota</taxon>
        <taxon>Stenosarchaea group</taxon>
        <taxon>Methanomicrobia</taxon>
        <taxon>Methanomicrobiales</taxon>
        <taxon>Methanomicrobiaceae</taxon>
        <taxon>Methanofollis</taxon>
    </lineage>
</organism>
<dbReference type="EMBL" id="CM001555">
    <property type="protein sequence ID" value="EJG07961.1"/>
    <property type="molecule type" value="Genomic_DNA"/>
</dbReference>
<gene>
    <name evidence="2" type="ORF">Metli_2019</name>
</gene>
<evidence type="ECO:0000313" key="2">
    <source>
        <dbReference type="EMBL" id="EJG07961.1"/>
    </source>
</evidence>
<dbReference type="OrthoDB" id="59577at2157"/>
<reference evidence="2 3" key="1">
    <citation type="submission" date="2011-08" db="EMBL/GenBank/DDBJ databases">
        <title>The complete genome of Methanofollis liminatans DSM 4140.</title>
        <authorList>
            <consortium name="US DOE Joint Genome Institute (JGI-PGF)"/>
            <person name="Lucas S."/>
            <person name="Han J."/>
            <person name="Lapidus A."/>
            <person name="Bruce D."/>
            <person name="Goodwin L."/>
            <person name="Pitluck S."/>
            <person name="Peters L."/>
            <person name="Kyrpides N."/>
            <person name="Mavromatis K."/>
            <person name="Ivanova N."/>
            <person name="Mikhailova N."/>
            <person name="Lu M."/>
            <person name="Detter J.C."/>
            <person name="Tapia R."/>
            <person name="Han C."/>
            <person name="Land M."/>
            <person name="Hauser L."/>
            <person name="Markowitz V."/>
            <person name="Cheng J.-F."/>
            <person name="Hugenholtz P."/>
            <person name="Woyke T."/>
            <person name="Wu D."/>
            <person name="Spring S."/>
            <person name="Schuler E."/>
            <person name="Brambilla E."/>
            <person name="Klenk H.-P."/>
            <person name="Eisen J.A."/>
        </authorList>
    </citation>
    <scope>NUCLEOTIDE SEQUENCE [LARGE SCALE GENOMIC DNA]</scope>
    <source>
        <strain evidence="2 3">DSM 4140</strain>
    </source>
</reference>
<dbReference type="InterPro" id="IPR024277">
    <property type="entry name" value="DUF3821"/>
</dbReference>
<proteinExistence type="predicted"/>
<dbReference type="AlphaFoldDB" id="J0S245"/>
<dbReference type="PROSITE" id="PS50093">
    <property type="entry name" value="PKD"/>
    <property type="match status" value="1"/>
</dbReference>
<evidence type="ECO:0000313" key="3">
    <source>
        <dbReference type="Proteomes" id="UP000005095"/>
    </source>
</evidence>